<evidence type="ECO:0000259" key="2">
    <source>
        <dbReference type="Pfam" id="PF01266"/>
    </source>
</evidence>
<keyword evidence="4" id="KW-1185">Reference proteome</keyword>
<dbReference type="Proteomes" id="UP000319516">
    <property type="component" value="Unassembled WGS sequence"/>
</dbReference>
<accession>A0A542YWF1</accession>
<evidence type="ECO:0000313" key="4">
    <source>
        <dbReference type="Proteomes" id="UP000319516"/>
    </source>
</evidence>
<dbReference type="PANTHER" id="PTHR13847:SF289">
    <property type="entry name" value="GLYCINE OXIDASE"/>
    <property type="match status" value="1"/>
</dbReference>
<proteinExistence type="predicted"/>
<dbReference type="GO" id="GO:0016491">
    <property type="term" value="F:oxidoreductase activity"/>
    <property type="evidence" value="ECO:0007669"/>
    <property type="project" value="UniProtKB-KW"/>
</dbReference>
<dbReference type="RefSeq" id="WP_141786183.1">
    <property type="nucleotide sequence ID" value="NZ_BAAAIK010000001.1"/>
</dbReference>
<dbReference type="InterPro" id="IPR006076">
    <property type="entry name" value="FAD-dep_OxRdtase"/>
</dbReference>
<dbReference type="InterPro" id="IPR036188">
    <property type="entry name" value="FAD/NAD-bd_sf"/>
</dbReference>
<keyword evidence="1" id="KW-0560">Oxidoreductase</keyword>
<gene>
    <name evidence="3" type="ORF">FB467_3474</name>
</gene>
<comment type="caution">
    <text evidence="3">The sequence shown here is derived from an EMBL/GenBank/DDBJ whole genome shotgun (WGS) entry which is preliminary data.</text>
</comment>
<dbReference type="EMBL" id="VFOP01000001">
    <property type="protein sequence ID" value="TQL52294.1"/>
    <property type="molecule type" value="Genomic_DNA"/>
</dbReference>
<protein>
    <submittedName>
        <fullName evidence="3">D-amino-acid dehydrogenase</fullName>
    </submittedName>
</protein>
<organism evidence="3 4">
    <name type="scientific">Ornithinicoccus hortensis</name>
    <dbReference type="NCBI Taxonomy" id="82346"/>
    <lineage>
        <taxon>Bacteria</taxon>
        <taxon>Bacillati</taxon>
        <taxon>Actinomycetota</taxon>
        <taxon>Actinomycetes</taxon>
        <taxon>Micrococcales</taxon>
        <taxon>Intrasporangiaceae</taxon>
        <taxon>Ornithinicoccus</taxon>
    </lineage>
</organism>
<name>A0A542YWF1_9MICO</name>
<reference evidence="3 4" key="1">
    <citation type="submission" date="2019-06" db="EMBL/GenBank/DDBJ databases">
        <title>Sequencing the genomes of 1000 actinobacteria strains.</title>
        <authorList>
            <person name="Klenk H.-P."/>
        </authorList>
    </citation>
    <scope>NUCLEOTIDE SEQUENCE [LARGE SCALE GENOMIC DNA]</scope>
    <source>
        <strain evidence="3 4">DSM 12335</strain>
    </source>
</reference>
<dbReference type="Gene3D" id="3.50.50.60">
    <property type="entry name" value="FAD/NAD(P)-binding domain"/>
    <property type="match status" value="2"/>
</dbReference>
<dbReference type="SUPFAM" id="SSF54373">
    <property type="entry name" value="FAD-linked reductases, C-terminal domain"/>
    <property type="match status" value="1"/>
</dbReference>
<dbReference type="Pfam" id="PF01266">
    <property type="entry name" value="DAO"/>
    <property type="match status" value="1"/>
</dbReference>
<sequence length="426" mass="45606">MAPSPDHFAPPEHVVVVGAGIVGLSTAWFLQQQGVRVTVLERSAVAAGSSWGNAGWLTPGMAIPLAEPSVLRYGIKAVLDPAAPLHVPITPDPGLWSFLLRFAARCTMPQWRRTMAALVPLNRMALDAYDEIEADPGLSARSTSGPFIAAFREHEHADGLLTEFEHIREAGLQIEHAEIDLAAMREAAPVITPSVRRAIRIDGQRFLDPGRYVAALGEAVRARGADLREGAEVRGLRHGPGGVAVDVVGAPPVLADAVVLATGAWLPQLARQYGVRTTLRPGRGYSFSVPQPLVDGQEQVQTPVYFPHERVICTPLAERVRVGGTMEFRGADEPLDPQRIASIVASARPLLTGLDLDSRQDEWVGSRPVTVDGLPLVGATRLPGVWVHGGHGMWGMCQGPATAKLLVEQMTTGVRPEALGPLSPTR</sequence>
<dbReference type="AlphaFoldDB" id="A0A542YWF1"/>
<evidence type="ECO:0000313" key="3">
    <source>
        <dbReference type="EMBL" id="TQL52294.1"/>
    </source>
</evidence>
<dbReference type="PANTHER" id="PTHR13847">
    <property type="entry name" value="SARCOSINE DEHYDROGENASE-RELATED"/>
    <property type="match status" value="1"/>
</dbReference>
<dbReference type="SUPFAM" id="SSF51971">
    <property type="entry name" value="Nucleotide-binding domain"/>
    <property type="match status" value="1"/>
</dbReference>
<feature type="domain" description="FAD dependent oxidoreductase" evidence="2">
    <location>
        <begin position="13"/>
        <end position="408"/>
    </location>
</feature>
<dbReference type="Gene3D" id="3.30.9.10">
    <property type="entry name" value="D-Amino Acid Oxidase, subunit A, domain 2"/>
    <property type="match status" value="1"/>
</dbReference>
<dbReference type="GO" id="GO:0005737">
    <property type="term" value="C:cytoplasm"/>
    <property type="evidence" value="ECO:0007669"/>
    <property type="project" value="TreeGrafter"/>
</dbReference>
<evidence type="ECO:0000256" key="1">
    <source>
        <dbReference type="ARBA" id="ARBA00023002"/>
    </source>
</evidence>
<dbReference type="OrthoDB" id="9806257at2"/>